<dbReference type="Proteomes" id="UP000729402">
    <property type="component" value="Unassembled WGS sequence"/>
</dbReference>
<evidence type="ECO:0000313" key="2">
    <source>
        <dbReference type="Proteomes" id="UP000729402"/>
    </source>
</evidence>
<keyword evidence="2" id="KW-1185">Reference proteome</keyword>
<gene>
    <name evidence="1" type="ORF">GUJ93_ZPchr0014g46707</name>
</gene>
<reference evidence="1" key="1">
    <citation type="journal article" date="2021" name="bioRxiv">
        <title>Whole Genome Assembly and Annotation of Northern Wild Rice, Zizania palustris L., Supports a Whole Genome Duplication in the Zizania Genus.</title>
        <authorList>
            <person name="Haas M."/>
            <person name="Kono T."/>
            <person name="Macchietto M."/>
            <person name="Millas R."/>
            <person name="McGilp L."/>
            <person name="Shao M."/>
            <person name="Duquette J."/>
            <person name="Hirsch C.N."/>
            <person name="Kimball J."/>
        </authorList>
    </citation>
    <scope>NUCLEOTIDE SEQUENCE</scope>
    <source>
        <tissue evidence="1">Fresh leaf tissue</tissue>
    </source>
</reference>
<proteinExistence type="predicted"/>
<comment type="caution">
    <text evidence="1">The sequence shown here is derived from an EMBL/GenBank/DDBJ whole genome shotgun (WGS) entry which is preliminary data.</text>
</comment>
<accession>A0A8J5W0B5</accession>
<protein>
    <submittedName>
        <fullName evidence="1">Uncharacterized protein</fullName>
    </submittedName>
</protein>
<dbReference type="AlphaFoldDB" id="A0A8J5W0B5"/>
<dbReference type="EMBL" id="JAAALK010000086">
    <property type="protein sequence ID" value="KAG8081901.1"/>
    <property type="molecule type" value="Genomic_DNA"/>
</dbReference>
<organism evidence="1 2">
    <name type="scientific">Zizania palustris</name>
    <name type="common">Northern wild rice</name>
    <dbReference type="NCBI Taxonomy" id="103762"/>
    <lineage>
        <taxon>Eukaryota</taxon>
        <taxon>Viridiplantae</taxon>
        <taxon>Streptophyta</taxon>
        <taxon>Embryophyta</taxon>
        <taxon>Tracheophyta</taxon>
        <taxon>Spermatophyta</taxon>
        <taxon>Magnoliopsida</taxon>
        <taxon>Liliopsida</taxon>
        <taxon>Poales</taxon>
        <taxon>Poaceae</taxon>
        <taxon>BOP clade</taxon>
        <taxon>Oryzoideae</taxon>
        <taxon>Oryzeae</taxon>
        <taxon>Zizaniinae</taxon>
        <taxon>Zizania</taxon>
    </lineage>
</organism>
<reference evidence="1" key="2">
    <citation type="submission" date="2021-02" db="EMBL/GenBank/DDBJ databases">
        <authorList>
            <person name="Kimball J.A."/>
            <person name="Haas M.W."/>
            <person name="Macchietto M."/>
            <person name="Kono T."/>
            <person name="Duquette J."/>
            <person name="Shao M."/>
        </authorList>
    </citation>
    <scope>NUCLEOTIDE SEQUENCE</scope>
    <source>
        <tissue evidence="1">Fresh leaf tissue</tissue>
    </source>
</reference>
<evidence type="ECO:0000313" key="1">
    <source>
        <dbReference type="EMBL" id="KAG8081901.1"/>
    </source>
</evidence>
<name>A0A8J5W0B5_ZIZPA</name>
<sequence length="78" mass="9184">MLAVRPTIETVLVWSKRFKGSQRKKLGLFWPPTGIRLLLRPPQVNPQGIPPSQNRWLKWWDMEQRVQMELGLEIEGYG</sequence>